<dbReference type="OrthoDB" id="5417895at2759"/>
<gene>
    <name evidence="5" type="ORF">Z518_05499</name>
</gene>
<feature type="compositionally biased region" description="Polar residues" evidence="4">
    <location>
        <begin position="269"/>
        <end position="280"/>
    </location>
</feature>
<sequence length="721" mass="80164">MGRRQNPLIGEYFQRGAKIGDSSNRYAQTCRRCGQQFPKGRNECLVAHLTKKCASMSYEERTKIVLRLHNLALPNVNPNVTMTPTSSKIGATRDATQGQHRDNVNQAHRQQNFNGLNVLAEASRQVGGNGQPDSGYISAEQAQIPAQSHSHALPVDPRLESDAMTLTADLDNDMGMRNSEGFIATTAPSLASMYPFATNGHPVSHDDAPSLQNVNGHTPDLTTIAASATETLANGMIDGDLGVGHDVSAAILSDLTWPTMATSQAFTQEAENTHTASVTGRSAAERPPQNLRPIAMNPDPQTTRFVTDSGTAEKGSKAKPRGKFAPERRKEVQEVRKLGACLRCRMLKKVCSQETPCQTCSAVESPRLWKDTCIRTKLVDEFPLYSVTLFASLAFHQITALKSGSIIQQSDSLIEAYHFANTKIVFKSLKAARLRQDRPQTGQPDGLISEFTFVIDSDSESGGHDVERYLQAVHNDVVDQEPSVLMKTSLGFAVTIHENQINLRTEKVDNLISEVIELWVATTILTDPNMRPQFAVNNGETDSRNVIDEELSPLSYFVMTLQFRAAVEKRAGDLWKGAVHQLEQRLLSRNRASNFETFLTAFIMLNCAERMSWLYQAWEEEELRPALWPLEHQPQIYVKRAKTFAKIIHLMLHLRQLEPKITVDPESRIIVPRHNGDANLSLWLASVRLTQDSLMVCESAQFDPRDGRSLDGSLSTRLLRL</sequence>
<dbReference type="RefSeq" id="XP_013271765.1">
    <property type="nucleotide sequence ID" value="XM_013416311.1"/>
</dbReference>
<keyword evidence="3" id="KW-0539">Nucleus</keyword>
<feature type="region of interest" description="Disordered" evidence="4">
    <location>
        <begin position="269"/>
        <end position="328"/>
    </location>
</feature>
<dbReference type="InterPro" id="IPR052973">
    <property type="entry name" value="Fungal_sec-metab_reg_TF"/>
</dbReference>
<evidence type="ECO:0000313" key="6">
    <source>
        <dbReference type="Proteomes" id="UP000053617"/>
    </source>
</evidence>
<dbReference type="GO" id="GO:0000981">
    <property type="term" value="F:DNA-binding transcription factor activity, RNA polymerase II-specific"/>
    <property type="evidence" value="ECO:0007669"/>
    <property type="project" value="InterPro"/>
</dbReference>
<dbReference type="Proteomes" id="UP000053617">
    <property type="component" value="Unassembled WGS sequence"/>
</dbReference>
<dbReference type="GeneID" id="25293570"/>
<dbReference type="AlphaFoldDB" id="A0A0D2IFN7"/>
<evidence type="ECO:0000256" key="3">
    <source>
        <dbReference type="ARBA" id="ARBA00023242"/>
    </source>
</evidence>
<evidence type="ECO:0000256" key="2">
    <source>
        <dbReference type="ARBA" id="ARBA00023163"/>
    </source>
</evidence>
<dbReference type="PANTHER" id="PTHR35392">
    <property type="entry name" value="ZN(II)2CYS6 TRANSCRIPTION FACTOR (EUROFUNG)-RELATED-RELATED"/>
    <property type="match status" value="1"/>
</dbReference>
<evidence type="ECO:0008006" key="7">
    <source>
        <dbReference type="Google" id="ProtNLM"/>
    </source>
</evidence>
<evidence type="ECO:0000313" key="5">
    <source>
        <dbReference type="EMBL" id="KIX04629.1"/>
    </source>
</evidence>
<evidence type="ECO:0000256" key="4">
    <source>
        <dbReference type="SAM" id="MobiDB-lite"/>
    </source>
</evidence>
<keyword evidence="6" id="KW-1185">Reference proteome</keyword>
<name>A0A0D2IFN7_9EURO</name>
<proteinExistence type="predicted"/>
<dbReference type="PANTHER" id="PTHR35392:SF2">
    <property type="entry name" value="ZN(II)2CYS6 TRANSCRIPTION FACTOR (EUROFUNG)"/>
    <property type="match status" value="1"/>
</dbReference>
<dbReference type="STRING" id="1442369.A0A0D2IFN7"/>
<dbReference type="HOGENOM" id="CLU_005936_0_0_1"/>
<accession>A0A0D2IFN7</accession>
<dbReference type="CDD" id="cd00067">
    <property type="entry name" value="GAL4"/>
    <property type="match status" value="1"/>
</dbReference>
<dbReference type="EMBL" id="KN847478">
    <property type="protein sequence ID" value="KIX04629.1"/>
    <property type="molecule type" value="Genomic_DNA"/>
</dbReference>
<dbReference type="GO" id="GO:0008270">
    <property type="term" value="F:zinc ion binding"/>
    <property type="evidence" value="ECO:0007669"/>
    <property type="project" value="InterPro"/>
</dbReference>
<dbReference type="InterPro" id="IPR001138">
    <property type="entry name" value="Zn2Cys6_DnaBD"/>
</dbReference>
<organism evidence="5 6">
    <name type="scientific">Rhinocladiella mackenziei CBS 650.93</name>
    <dbReference type="NCBI Taxonomy" id="1442369"/>
    <lineage>
        <taxon>Eukaryota</taxon>
        <taxon>Fungi</taxon>
        <taxon>Dikarya</taxon>
        <taxon>Ascomycota</taxon>
        <taxon>Pezizomycotina</taxon>
        <taxon>Eurotiomycetes</taxon>
        <taxon>Chaetothyriomycetidae</taxon>
        <taxon>Chaetothyriales</taxon>
        <taxon>Herpotrichiellaceae</taxon>
        <taxon>Rhinocladiella</taxon>
    </lineage>
</organism>
<protein>
    <recommendedName>
        <fullName evidence="7">Zn(2)-C6 fungal-type domain-containing protein</fullName>
    </recommendedName>
</protein>
<keyword evidence="2" id="KW-0804">Transcription</keyword>
<dbReference type="VEuPathDB" id="FungiDB:Z518_05499"/>
<evidence type="ECO:0000256" key="1">
    <source>
        <dbReference type="ARBA" id="ARBA00023015"/>
    </source>
</evidence>
<keyword evidence="1" id="KW-0805">Transcription regulation</keyword>
<reference evidence="5 6" key="1">
    <citation type="submission" date="2015-01" db="EMBL/GenBank/DDBJ databases">
        <title>The Genome Sequence of Rhinocladiella mackenzie CBS 650.93.</title>
        <authorList>
            <consortium name="The Broad Institute Genomics Platform"/>
            <person name="Cuomo C."/>
            <person name="de Hoog S."/>
            <person name="Gorbushina A."/>
            <person name="Stielow B."/>
            <person name="Teixiera M."/>
            <person name="Abouelleil A."/>
            <person name="Chapman S.B."/>
            <person name="Priest M."/>
            <person name="Young S.K."/>
            <person name="Wortman J."/>
            <person name="Nusbaum C."/>
            <person name="Birren B."/>
        </authorList>
    </citation>
    <scope>NUCLEOTIDE SEQUENCE [LARGE SCALE GENOMIC DNA]</scope>
    <source>
        <strain evidence="5 6">CBS 650.93</strain>
    </source>
</reference>
<feature type="compositionally biased region" description="Polar residues" evidence="4">
    <location>
        <begin position="299"/>
        <end position="310"/>
    </location>
</feature>